<dbReference type="HAMAP" id="MF_00322">
    <property type="entry name" value="Top6B"/>
    <property type="match status" value="1"/>
</dbReference>
<evidence type="ECO:0000313" key="9">
    <source>
        <dbReference type="EMBL" id="QDU78137.1"/>
    </source>
</evidence>
<dbReference type="InterPro" id="IPR020568">
    <property type="entry name" value="Ribosomal_Su5_D2-typ_SF"/>
</dbReference>
<feature type="compositionally biased region" description="Polar residues" evidence="7">
    <location>
        <begin position="1"/>
        <end position="11"/>
    </location>
</feature>
<feature type="domain" description="Histidine kinase/HSP90-like ATPase" evidence="8">
    <location>
        <begin position="52"/>
        <end position="236"/>
    </location>
</feature>
<dbReference type="Gene3D" id="3.30.565.10">
    <property type="entry name" value="Histidine kinase-like ATPase, C-terminal domain"/>
    <property type="match status" value="1"/>
</dbReference>
<dbReference type="AlphaFoldDB" id="A0A518CG02"/>
<evidence type="ECO:0000313" key="10">
    <source>
        <dbReference type="Proteomes" id="UP000318626"/>
    </source>
</evidence>
<evidence type="ECO:0000256" key="6">
    <source>
        <dbReference type="HAMAP-Rule" id="MF_00322"/>
    </source>
</evidence>
<dbReference type="PIRSF" id="PIRSF006553">
    <property type="entry name" value="TopoVI_B"/>
    <property type="match status" value="1"/>
</dbReference>
<name>A0A518CG02_9BACT</name>
<evidence type="ECO:0000256" key="2">
    <source>
        <dbReference type="ARBA" id="ARBA00022840"/>
    </source>
</evidence>
<dbReference type="Pfam" id="PF09239">
    <property type="entry name" value="Topo-VIb_trans"/>
    <property type="match status" value="2"/>
</dbReference>
<comment type="subunit">
    <text evidence="6">Homodimer. Heterotetramer of two Top6A and two Top6B chains.</text>
</comment>
<dbReference type="GO" id="GO:0005524">
    <property type="term" value="F:ATP binding"/>
    <property type="evidence" value="ECO:0007669"/>
    <property type="project" value="UniProtKB-UniRule"/>
</dbReference>
<dbReference type="SUPFAM" id="SSF55874">
    <property type="entry name" value="ATPase domain of HSP90 chaperone/DNA topoisomerase II/histidine kinase"/>
    <property type="match status" value="1"/>
</dbReference>
<gene>
    <name evidence="6" type="primary">top6B</name>
    <name evidence="9" type="ORF">Pan97_52190</name>
</gene>
<dbReference type="InterPro" id="IPR003594">
    <property type="entry name" value="HATPase_dom"/>
</dbReference>
<protein>
    <recommendedName>
        <fullName evidence="6">Type 2 DNA topoisomerase 6 subunit B</fullName>
        <ecNumber evidence="6">5.6.2.2</ecNumber>
    </recommendedName>
    <alternativeName>
        <fullName evidence="6">Type II DNA topoisomerase VI subunit B</fullName>
        <shortName evidence="6">TopoVI-B</shortName>
    </alternativeName>
</protein>
<dbReference type="EMBL" id="CP036289">
    <property type="protein sequence ID" value="QDU78137.1"/>
    <property type="molecule type" value="Genomic_DNA"/>
</dbReference>
<feature type="binding site" evidence="6">
    <location>
        <position position="559"/>
    </location>
    <ligand>
        <name>ATP</name>
        <dbReference type="ChEBI" id="CHEBI:30616"/>
    </ligand>
</feature>
<sequence length="709" mass="78693">MSEGATTTANGTAKRKKSAPRRATAETMAKKQREISVSEFFAKNRHMLGFDNPRKALLTTIKEAVDNSLDACEEAGILPEIWVHVEQTGESRYKAAIQDNGPGILKKQIPLIFGKLLYGSKFHRLRMSRGQQGIGISAAGMYAILTTGKPIKIVSKTGAKKPAHYYELRIDTKVNKPEILNGKGDGEDIPPGEKGEKYIEDHGIEWVTHHDPEKPDAKPKPIVSGTRVTLDLEAKYQRGKGSVDEYLEQTAIANPHVTLHYIDPSGNQKTYHRSTDVLPPEATEIKPHPYGVELGRLVSMCKETTESSLSGFLTTSFSRVSPSIAKQICDKAKLSTRMRVKRIDRDHAEHLYAAIQDTKISNPTTDCIVPIGEEQLLKGLHSVVPAEFYAAATRPPAVYRGNPFQIEVALAYGGNVETQKITKDLLKELLYETDARTVRQFLILTFNGLGPDAADKIIKQSKVGTRKSPNKLKPKEIDHLFEAMQNVNVNEGQSMQVYRYANRVPLQFQHGDCAITKTIAQTNWRSYGLSQSRGNLPSGPVTIMVHIASVWVPFTNQAKEAVASYDEIQKEMRLALQTVGRKLGMFLRRRMKVKQQADRRSIFRRYLGEVAQAVSDINGTDKEDIYEKLLEVAKKKTAEADMVLDESGKAVDPSLANYGGGVLIVDKDDDAMLADMLNRPTESETSAAASDKPKSKQTDLFDEEDGDED</sequence>
<dbReference type="PANTHER" id="PTHR48444:SF1">
    <property type="entry name" value="DNA TOPOISOMERASE 6 SUBUNIT B"/>
    <property type="match status" value="1"/>
</dbReference>
<feature type="region of interest" description="Disordered" evidence="7">
    <location>
        <begin position="674"/>
        <end position="709"/>
    </location>
</feature>
<evidence type="ECO:0000256" key="5">
    <source>
        <dbReference type="ARBA" id="ARBA00023235"/>
    </source>
</evidence>
<dbReference type="Gene3D" id="3.30.230.10">
    <property type="match status" value="1"/>
</dbReference>
<dbReference type="InterPro" id="IPR015320">
    <property type="entry name" value="TopoVI_B_transducer"/>
</dbReference>
<organism evidence="9 10">
    <name type="scientific">Bremerella volcania</name>
    <dbReference type="NCBI Taxonomy" id="2527984"/>
    <lineage>
        <taxon>Bacteria</taxon>
        <taxon>Pseudomonadati</taxon>
        <taxon>Planctomycetota</taxon>
        <taxon>Planctomycetia</taxon>
        <taxon>Pirellulales</taxon>
        <taxon>Pirellulaceae</taxon>
        <taxon>Bremerella</taxon>
    </lineage>
</organism>
<reference evidence="10" key="1">
    <citation type="submission" date="2019-02" db="EMBL/GenBank/DDBJ databases">
        <title>Deep-cultivation of Planctomycetes and their phenomic and genomic characterization uncovers novel biology.</title>
        <authorList>
            <person name="Wiegand S."/>
            <person name="Jogler M."/>
            <person name="Boedeker C."/>
            <person name="Pinto D."/>
            <person name="Vollmers J."/>
            <person name="Rivas-Marin E."/>
            <person name="Kohn T."/>
            <person name="Peeters S.H."/>
            <person name="Heuer A."/>
            <person name="Rast P."/>
            <person name="Oberbeckmann S."/>
            <person name="Bunk B."/>
            <person name="Jeske O."/>
            <person name="Meyerdierks A."/>
            <person name="Storesund J.E."/>
            <person name="Kallscheuer N."/>
            <person name="Luecker S."/>
            <person name="Lage O.M."/>
            <person name="Pohl T."/>
            <person name="Merkel B.J."/>
            <person name="Hornburger P."/>
            <person name="Mueller R.-W."/>
            <person name="Bruemmer F."/>
            <person name="Labrenz M."/>
            <person name="Spormann A.M."/>
            <person name="Op den Camp H."/>
            <person name="Overmann J."/>
            <person name="Amann R."/>
            <person name="Jetten M.S.M."/>
            <person name="Mascher T."/>
            <person name="Medema M.H."/>
            <person name="Devos D.P."/>
            <person name="Kaster A.-K."/>
            <person name="Ovreas L."/>
            <person name="Rohde M."/>
            <person name="Galperin M.Y."/>
            <person name="Jogler C."/>
        </authorList>
    </citation>
    <scope>NUCLEOTIDE SEQUENCE [LARGE SCALE GENOMIC DNA]</scope>
    <source>
        <strain evidence="10">Pan97</strain>
    </source>
</reference>
<dbReference type="Pfam" id="PF02518">
    <property type="entry name" value="HATPase_c"/>
    <property type="match status" value="1"/>
</dbReference>
<feature type="binding site" evidence="6">
    <location>
        <begin position="130"/>
        <end position="137"/>
    </location>
    <ligand>
        <name>ATP</name>
        <dbReference type="ChEBI" id="CHEBI:30616"/>
    </ligand>
</feature>
<dbReference type="CDD" id="cd00823">
    <property type="entry name" value="TopoIIB_Trans"/>
    <property type="match status" value="1"/>
</dbReference>
<dbReference type="KEGG" id="bvo:Pan97_52190"/>
<keyword evidence="10" id="KW-1185">Reference proteome</keyword>
<dbReference type="InterPro" id="IPR036890">
    <property type="entry name" value="HATPase_C_sf"/>
</dbReference>
<dbReference type="GO" id="GO:0003918">
    <property type="term" value="F:DNA topoisomerase type II (double strand cut, ATP-hydrolyzing) activity"/>
    <property type="evidence" value="ECO:0007669"/>
    <property type="project" value="UniProtKB-UniRule"/>
</dbReference>
<dbReference type="GO" id="GO:0003677">
    <property type="term" value="F:DNA binding"/>
    <property type="evidence" value="ECO:0007669"/>
    <property type="project" value="UniProtKB-UniRule"/>
</dbReference>
<dbReference type="PANTHER" id="PTHR48444">
    <property type="entry name" value="DNA TOPOISOMERASE 6 SUBUNIT B"/>
    <property type="match status" value="1"/>
</dbReference>
<evidence type="ECO:0000256" key="1">
    <source>
        <dbReference type="ARBA" id="ARBA00022741"/>
    </source>
</evidence>
<keyword evidence="1 6" id="KW-0547">Nucleotide-binding</keyword>
<dbReference type="InterPro" id="IPR005734">
    <property type="entry name" value="TopoVI_B"/>
</dbReference>
<evidence type="ECO:0000256" key="7">
    <source>
        <dbReference type="SAM" id="MobiDB-lite"/>
    </source>
</evidence>
<dbReference type="Proteomes" id="UP000318626">
    <property type="component" value="Chromosome"/>
</dbReference>
<comment type="catalytic activity">
    <reaction evidence="6">
        <text>ATP-dependent breakage, passage and rejoining of double-stranded DNA.</text>
        <dbReference type="EC" id="5.6.2.2"/>
    </reaction>
</comment>
<feature type="binding site" evidence="6">
    <location>
        <begin position="120"/>
        <end position="121"/>
    </location>
    <ligand>
        <name>ATP</name>
        <dbReference type="ChEBI" id="CHEBI:30616"/>
    </ligand>
</feature>
<evidence type="ECO:0000259" key="8">
    <source>
        <dbReference type="SMART" id="SM00387"/>
    </source>
</evidence>
<dbReference type="InterPro" id="IPR010979">
    <property type="entry name" value="Ribosomal_uS13-like_H2TH"/>
</dbReference>
<dbReference type="Gene3D" id="1.10.8.50">
    <property type="match status" value="2"/>
</dbReference>
<dbReference type="SUPFAM" id="SSF54211">
    <property type="entry name" value="Ribosomal protein S5 domain 2-like"/>
    <property type="match status" value="2"/>
</dbReference>
<evidence type="ECO:0000256" key="3">
    <source>
        <dbReference type="ARBA" id="ARBA00023029"/>
    </source>
</evidence>
<dbReference type="EC" id="5.6.2.2" evidence="6"/>
<keyword evidence="2 6" id="KW-0067">ATP-binding</keyword>
<feature type="binding site" evidence="6">
    <location>
        <position position="99"/>
    </location>
    <ligand>
        <name>ATP</name>
        <dbReference type="ChEBI" id="CHEBI:30616"/>
    </ligand>
</feature>
<dbReference type="InterPro" id="IPR014721">
    <property type="entry name" value="Ribsml_uS5_D2-typ_fold_subgr"/>
</dbReference>
<comment type="similarity">
    <text evidence="6">Belongs to the TOP6B family.</text>
</comment>
<keyword evidence="4 6" id="KW-0238">DNA-binding</keyword>
<dbReference type="GO" id="GO:0006265">
    <property type="term" value="P:DNA topological change"/>
    <property type="evidence" value="ECO:0007669"/>
    <property type="project" value="UniProtKB-UniRule"/>
</dbReference>
<dbReference type="GO" id="GO:0006260">
    <property type="term" value="P:DNA replication"/>
    <property type="evidence" value="ECO:0007669"/>
    <property type="project" value="UniProtKB-UniRule"/>
</dbReference>
<feature type="compositionally biased region" description="Acidic residues" evidence="7">
    <location>
        <begin position="700"/>
        <end position="709"/>
    </location>
</feature>
<keyword evidence="5 6" id="KW-0413">Isomerase</keyword>
<comment type="function">
    <text evidence="6">Relaxes both positive and negative superturns and exhibits a strong decatenase activity.</text>
</comment>
<dbReference type="SMART" id="SM00387">
    <property type="entry name" value="HATPase_c"/>
    <property type="match status" value="1"/>
</dbReference>
<dbReference type="SUPFAM" id="SSF46946">
    <property type="entry name" value="S13-like H2TH domain"/>
    <property type="match status" value="2"/>
</dbReference>
<keyword evidence="3 6" id="KW-0799">Topoisomerase</keyword>
<feature type="binding site" evidence="6">
    <location>
        <position position="67"/>
    </location>
    <ligand>
        <name>ATP</name>
        <dbReference type="ChEBI" id="CHEBI:30616"/>
    </ligand>
</feature>
<evidence type="ECO:0000256" key="4">
    <source>
        <dbReference type="ARBA" id="ARBA00023125"/>
    </source>
</evidence>
<dbReference type="RefSeq" id="WP_196782216.1">
    <property type="nucleotide sequence ID" value="NZ_CP036289.1"/>
</dbReference>
<feature type="region of interest" description="Disordered" evidence="7">
    <location>
        <begin position="1"/>
        <end position="31"/>
    </location>
</feature>
<proteinExistence type="inferred from homology"/>
<accession>A0A518CG02</accession>